<accession>A0A840NF96</accession>
<proteinExistence type="predicted"/>
<protein>
    <recommendedName>
        <fullName evidence="4">DUF1700 domain-containing protein</fullName>
    </recommendedName>
</protein>
<keyword evidence="1" id="KW-1133">Transmembrane helix</keyword>
<feature type="transmembrane region" description="Helical" evidence="1">
    <location>
        <begin position="121"/>
        <end position="145"/>
    </location>
</feature>
<gene>
    <name evidence="2" type="ORF">BJ969_003678</name>
</gene>
<dbReference type="RefSeq" id="WP_184480293.1">
    <property type="nucleotide sequence ID" value="NZ_JACHIV010000001.1"/>
</dbReference>
<organism evidence="2 3">
    <name type="scientific">Saccharopolyspora gloriosae</name>
    <dbReference type="NCBI Taxonomy" id="455344"/>
    <lineage>
        <taxon>Bacteria</taxon>
        <taxon>Bacillati</taxon>
        <taxon>Actinomycetota</taxon>
        <taxon>Actinomycetes</taxon>
        <taxon>Pseudonocardiales</taxon>
        <taxon>Pseudonocardiaceae</taxon>
        <taxon>Saccharopolyspora</taxon>
    </lineage>
</organism>
<evidence type="ECO:0000313" key="3">
    <source>
        <dbReference type="Proteomes" id="UP000580474"/>
    </source>
</evidence>
<sequence>MTKTHPRVHIYLEELNDLLRHAPVSVRRDVIAGVHEHFDASVPPDADAATVDDALARMGTPEQVAAEAGVEPERARSARLGSVLAAALACAMLAGAAALTFLVGGLIGLSAGFDENPDWEITGATAAAAFVLSFVAWAGGSALAVFNRSWSKRQKAVLIASWPVALLISELCLLPTGSNFELNIAAFIVHGIVGLLYVVAIAKLWFAARA</sequence>
<dbReference type="Proteomes" id="UP000580474">
    <property type="component" value="Unassembled WGS sequence"/>
</dbReference>
<keyword evidence="1" id="KW-0812">Transmembrane</keyword>
<feature type="transmembrane region" description="Helical" evidence="1">
    <location>
        <begin position="184"/>
        <end position="206"/>
    </location>
</feature>
<dbReference type="EMBL" id="JACHIV010000001">
    <property type="protein sequence ID" value="MBB5070590.1"/>
    <property type="molecule type" value="Genomic_DNA"/>
</dbReference>
<dbReference type="Pfam" id="PF22564">
    <property type="entry name" value="HAAS"/>
    <property type="match status" value="1"/>
</dbReference>
<evidence type="ECO:0000256" key="1">
    <source>
        <dbReference type="SAM" id="Phobius"/>
    </source>
</evidence>
<feature type="transmembrane region" description="Helical" evidence="1">
    <location>
        <begin position="157"/>
        <end position="178"/>
    </location>
</feature>
<keyword evidence="1" id="KW-0472">Membrane</keyword>
<evidence type="ECO:0000313" key="2">
    <source>
        <dbReference type="EMBL" id="MBB5070590.1"/>
    </source>
</evidence>
<comment type="caution">
    <text evidence="2">The sequence shown here is derived from an EMBL/GenBank/DDBJ whole genome shotgun (WGS) entry which is preliminary data.</text>
</comment>
<keyword evidence="3" id="KW-1185">Reference proteome</keyword>
<reference evidence="2 3" key="1">
    <citation type="submission" date="2020-08" db="EMBL/GenBank/DDBJ databases">
        <title>Sequencing the genomes of 1000 actinobacteria strains.</title>
        <authorList>
            <person name="Klenk H.-P."/>
        </authorList>
    </citation>
    <scope>NUCLEOTIDE SEQUENCE [LARGE SCALE GENOMIC DNA]</scope>
    <source>
        <strain evidence="2 3">DSM 45582</strain>
    </source>
</reference>
<evidence type="ECO:0008006" key="4">
    <source>
        <dbReference type="Google" id="ProtNLM"/>
    </source>
</evidence>
<name>A0A840NF96_9PSEU</name>
<dbReference type="AlphaFoldDB" id="A0A840NF96"/>
<feature type="transmembrane region" description="Helical" evidence="1">
    <location>
        <begin position="83"/>
        <end position="109"/>
    </location>
</feature>